<dbReference type="Proteomes" id="UP000186817">
    <property type="component" value="Unassembled WGS sequence"/>
</dbReference>
<organism evidence="2 3">
    <name type="scientific">Symbiodinium microadriaticum</name>
    <name type="common">Dinoflagellate</name>
    <name type="synonym">Zooxanthella microadriatica</name>
    <dbReference type="NCBI Taxonomy" id="2951"/>
    <lineage>
        <taxon>Eukaryota</taxon>
        <taxon>Sar</taxon>
        <taxon>Alveolata</taxon>
        <taxon>Dinophyceae</taxon>
        <taxon>Suessiales</taxon>
        <taxon>Symbiodiniaceae</taxon>
        <taxon>Symbiodinium</taxon>
    </lineage>
</organism>
<feature type="compositionally biased region" description="Basic residues" evidence="1">
    <location>
        <begin position="41"/>
        <end position="56"/>
    </location>
</feature>
<feature type="non-terminal residue" evidence="2">
    <location>
        <position position="1"/>
    </location>
</feature>
<proteinExistence type="predicted"/>
<protein>
    <submittedName>
        <fullName evidence="2">Uncharacterized protein</fullName>
    </submittedName>
</protein>
<evidence type="ECO:0000313" key="3">
    <source>
        <dbReference type="Proteomes" id="UP000186817"/>
    </source>
</evidence>
<name>A0A1Q9BUL4_SYMMI</name>
<dbReference type="EMBL" id="LSRX01003805">
    <property type="protein sequence ID" value="OLP74387.1"/>
    <property type="molecule type" value="Genomic_DNA"/>
</dbReference>
<reference evidence="2 3" key="1">
    <citation type="submission" date="2016-02" db="EMBL/GenBank/DDBJ databases">
        <title>Genome analysis of coral dinoflagellate symbionts highlights evolutionary adaptations to a symbiotic lifestyle.</title>
        <authorList>
            <person name="Aranda M."/>
            <person name="Li Y."/>
            <person name="Liew Y.J."/>
            <person name="Baumgarten S."/>
            <person name="Simakov O."/>
            <person name="Wilson M."/>
            <person name="Piel J."/>
            <person name="Ashoor H."/>
            <person name="Bougouffa S."/>
            <person name="Bajic V.B."/>
            <person name="Ryu T."/>
            <person name="Ravasi T."/>
            <person name="Bayer T."/>
            <person name="Micklem G."/>
            <person name="Kim H."/>
            <person name="Bhak J."/>
            <person name="Lajeunesse T.C."/>
            <person name="Voolstra C.R."/>
        </authorList>
    </citation>
    <scope>NUCLEOTIDE SEQUENCE [LARGE SCALE GENOMIC DNA]</scope>
    <source>
        <strain evidence="2 3">CCMP2467</strain>
    </source>
</reference>
<keyword evidence="3" id="KW-1185">Reference proteome</keyword>
<gene>
    <name evidence="2" type="ORF">AK812_SmicGene46083</name>
</gene>
<dbReference type="AlphaFoldDB" id="A0A1Q9BUL4"/>
<accession>A0A1Q9BUL4</accession>
<feature type="non-terminal residue" evidence="2">
    <location>
        <position position="81"/>
    </location>
</feature>
<sequence length="81" mass="9448">RSPRFPRRRLGGARAWFWDRPPPSKSDRRNSWPVRAEAMPRRARAKPQPWGRRRQTKMGSPSAAAWPAKRPPFIPPHLACK</sequence>
<comment type="caution">
    <text evidence="2">The sequence shown here is derived from an EMBL/GenBank/DDBJ whole genome shotgun (WGS) entry which is preliminary data.</text>
</comment>
<evidence type="ECO:0000256" key="1">
    <source>
        <dbReference type="SAM" id="MobiDB-lite"/>
    </source>
</evidence>
<feature type="region of interest" description="Disordered" evidence="1">
    <location>
        <begin position="15"/>
        <end position="81"/>
    </location>
</feature>
<evidence type="ECO:0000313" key="2">
    <source>
        <dbReference type="EMBL" id="OLP74387.1"/>
    </source>
</evidence>